<protein>
    <submittedName>
        <fullName evidence="3">Uncharacterized protein</fullName>
    </submittedName>
</protein>
<feature type="transmembrane region" description="Helical" evidence="2">
    <location>
        <begin position="12"/>
        <end position="33"/>
    </location>
</feature>
<feature type="region of interest" description="Disordered" evidence="1">
    <location>
        <begin position="41"/>
        <end position="62"/>
    </location>
</feature>
<comment type="caution">
    <text evidence="3">The sequence shown here is derived from an EMBL/GenBank/DDBJ whole genome shotgun (WGS) entry which is preliminary data.</text>
</comment>
<proteinExistence type="predicted"/>
<evidence type="ECO:0000313" key="4">
    <source>
        <dbReference type="Proteomes" id="UP001211907"/>
    </source>
</evidence>
<keyword evidence="2" id="KW-1133">Transmembrane helix</keyword>
<evidence type="ECO:0000256" key="2">
    <source>
        <dbReference type="SAM" id="Phobius"/>
    </source>
</evidence>
<evidence type="ECO:0000256" key="1">
    <source>
        <dbReference type="SAM" id="MobiDB-lite"/>
    </source>
</evidence>
<accession>A0AAD5XJP9</accession>
<keyword evidence="4" id="KW-1185">Reference proteome</keyword>
<organism evidence="3 4">
    <name type="scientific">Physocladia obscura</name>
    <dbReference type="NCBI Taxonomy" id="109957"/>
    <lineage>
        <taxon>Eukaryota</taxon>
        <taxon>Fungi</taxon>
        <taxon>Fungi incertae sedis</taxon>
        <taxon>Chytridiomycota</taxon>
        <taxon>Chytridiomycota incertae sedis</taxon>
        <taxon>Chytridiomycetes</taxon>
        <taxon>Chytridiales</taxon>
        <taxon>Chytriomycetaceae</taxon>
        <taxon>Physocladia</taxon>
    </lineage>
</organism>
<keyword evidence="2" id="KW-0472">Membrane</keyword>
<dbReference type="AlphaFoldDB" id="A0AAD5XJP9"/>
<sequence length="208" mass="22576">MGVDRRTLMYLGVGVGAAAFAALCVALILAFIWRAKLKARSSNNNSRGNNRTNVANYSNNTNNKIPKAKSHILLQNIGIAQDYAQLRSANSSPHSDPATTGPADIIQNSTASTSQALISTQKEPDSRFISWPFKRADSIFSSFSVSSDTGSAIDRTGSPANELVRTMSVEKTYVNEVTPSSPLAPKSRSKLTHDSEVFRMKSMRATYE</sequence>
<dbReference type="Proteomes" id="UP001211907">
    <property type="component" value="Unassembled WGS sequence"/>
</dbReference>
<keyword evidence="2" id="KW-0812">Transmembrane</keyword>
<gene>
    <name evidence="3" type="ORF">HK100_008443</name>
</gene>
<name>A0AAD5XJP9_9FUNG</name>
<dbReference type="EMBL" id="JADGJH010000410">
    <property type="protein sequence ID" value="KAJ3129737.1"/>
    <property type="molecule type" value="Genomic_DNA"/>
</dbReference>
<reference evidence="3" key="1">
    <citation type="submission" date="2020-05" db="EMBL/GenBank/DDBJ databases">
        <title>Phylogenomic resolution of chytrid fungi.</title>
        <authorList>
            <person name="Stajich J.E."/>
            <person name="Amses K."/>
            <person name="Simmons R."/>
            <person name="Seto K."/>
            <person name="Myers J."/>
            <person name="Bonds A."/>
            <person name="Quandt C.A."/>
            <person name="Barry K."/>
            <person name="Liu P."/>
            <person name="Grigoriev I."/>
            <person name="Longcore J.E."/>
            <person name="James T.Y."/>
        </authorList>
    </citation>
    <scope>NUCLEOTIDE SEQUENCE</scope>
    <source>
        <strain evidence="3">JEL0513</strain>
    </source>
</reference>
<evidence type="ECO:0000313" key="3">
    <source>
        <dbReference type="EMBL" id="KAJ3129737.1"/>
    </source>
</evidence>